<dbReference type="Pfam" id="PF01012">
    <property type="entry name" value="ETF"/>
    <property type="match status" value="1"/>
</dbReference>
<feature type="non-terminal residue" evidence="2">
    <location>
        <position position="130"/>
    </location>
</feature>
<sequence>MSQILILAEIENDGLHSTAGELLAAARKLADELGLEVSAALLGNISDDITKETIALGADHVYASSHPMLALNIADAHVAALEQICERIVPTAVLTAKTPLGRVVGPRLAYRMGVGVAQDCMDLTGEKISS</sequence>
<gene>
    <name evidence="2" type="ORF">METZ01_LOCUS263690</name>
</gene>
<dbReference type="SUPFAM" id="SSF52402">
    <property type="entry name" value="Adenine nucleotide alpha hydrolases-like"/>
    <property type="match status" value="1"/>
</dbReference>
<evidence type="ECO:0000259" key="1">
    <source>
        <dbReference type="Pfam" id="PF01012"/>
    </source>
</evidence>
<dbReference type="EMBL" id="UINC01074022">
    <property type="protein sequence ID" value="SVC10836.1"/>
    <property type="molecule type" value="Genomic_DNA"/>
</dbReference>
<dbReference type="InterPro" id="IPR014729">
    <property type="entry name" value="Rossmann-like_a/b/a_fold"/>
</dbReference>
<feature type="domain" description="Electron transfer flavoprotein alpha/beta-subunit N-terminal" evidence="1">
    <location>
        <begin position="5"/>
        <end position="126"/>
    </location>
</feature>
<organism evidence="2">
    <name type="scientific">marine metagenome</name>
    <dbReference type="NCBI Taxonomy" id="408172"/>
    <lineage>
        <taxon>unclassified sequences</taxon>
        <taxon>metagenomes</taxon>
        <taxon>ecological metagenomes</taxon>
    </lineage>
</organism>
<accession>A0A382JG62</accession>
<proteinExistence type="predicted"/>
<name>A0A382JG62_9ZZZZ</name>
<dbReference type="InterPro" id="IPR014730">
    <property type="entry name" value="ETF_a/b_N"/>
</dbReference>
<dbReference type="AlphaFoldDB" id="A0A382JG62"/>
<dbReference type="Gene3D" id="3.40.50.620">
    <property type="entry name" value="HUPs"/>
    <property type="match status" value="1"/>
</dbReference>
<protein>
    <recommendedName>
        <fullName evidence="1">Electron transfer flavoprotein alpha/beta-subunit N-terminal domain-containing protein</fullName>
    </recommendedName>
</protein>
<evidence type="ECO:0000313" key="2">
    <source>
        <dbReference type="EMBL" id="SVC10836.1"/>
    </source>
</evidence>
<reference evidence="2" key="1">
    <citation type="submission" date="2018-05" db="EMBL/GenBank/DDBJ databases">
        <authorList>
            <person name="Lanie J.A."/>
            <person name="Ng W.-L."/>
            <person name="Kazmierczak K.M."/>
            <person name="Andrzejewski T.M."/>
            <person name="Davidsen T.M."/>
            <person name="Wayne K.J."/>
            <person name="Tettelin H."/>
            <person name="Glass J.I."/>
            <person name="Rusch D."/>
            <person name="Podicherti R."/>
            <person name="Tsui H.-C.T."/>
            <person name="Winkler M.E."/>
        </authorList>
    </citation>
    <scope>NUCLEOTIDE SEQUENCE</scope>
</reference>